<dbReference type="SUPFAM" id="SSF48371">
    <property type="entry name" value="ARM repeat"/>
    <property type="match status" value="1"/>
</dbReference>
<protein>
    <submittedName>
        <fullName evidence="1">HEAT repeat protein</fullName>
    </submittedName>
</protein>
<dbReference type="Proteomes" id="UP000316426">
    <property type="component" value="Chromosome"/>
</dbReference>
<name>A0A518KDN2_9BACT</name>
<gene>
    <name evidence="1" type="ORF">Spa11_41240</name>
</gene>
<accession>A0A518KDN2</accession>
<dbReference type="Gene3D" id="1.25.10.10">
    <property type="entry name" value="Leucine-rich Repeat Variant"/>
    <property type="match status" value="1"/>
</dbReference>
<sequence length="212" mass="22679">MTGCQSGGPRMAGLNPFYQPERTTYVVAAKRMDEIRKLAEKSTGEDTPDQQTIVQDLVKPLEKETDPLVRQATLETAAKFNTTLAGKTLIAGLSDESPFVREAACRLLASRPTAGAVEPLTGVVRQDESFDVRVAAAQALEPNGAKPEQLLALLEDPNPAMQLVGVEAMRNATGKDYGGDVAAYVALARGEAPPAREPTSVAARVPDWVPFF</sequence>
<proteinExistence type="predicted"/>
<dbReference type="InterPro" id="IPR011989">
    <property type="entry name" value="ARM-like"/>
</dbReference>
<dbReference type="Pfam" id="PF13646">
    <property type="entry name" value="HEAT_2"/>
    <property type="match status" value="1"/>
</dbReference>
<evidence type="ECO:0000313" key="1">
    <source>
        <dbReference type="EMBL" id="QDV75901.1"/>
    </source>
</evidence>
<dbReference type="KEGG" id="bmei:Spa11_41240"/>
<dbReference type="EMBL" id="CP036349">
    <property type="protein sequence ID" value="QDV75901.1"/>
    <property type="molecule type" value="Genomic_DNA"/>
</dbReference>
<dbReference type="AlphaFoldDB" id="A0A518KDN2"/>
<keyword evidence="2" id="KW-1185">Reference proteome</keyword>
<organism evidence="1 2">
    <name type="scientific">Botrimarina mediterranea</name>
    <dbReference type="NCBI Taxonomy" id="2528022"/>
    <lineage>
        <taxon>Bacteria</taxon>
        <taxon>Pseudomonadati</taxon>
        <taxon>Planctomycetota</taxon>
        <taxon>Planctomycetia</taxon>
        <taxon>Pirellulales</taxon>
        <taxon>Lacipirellulaceae</taxon>
        <taxon>Botrimarina</taxon>
    </lineage>
</organism>
<evidence type="ECO:0000313" key="2">
    <source>
        <dbReference type="Proteomes" id="UP000316426"/>
    </source>
</evidence>
<reference evidence="1 2" key="1">
    <citation type="submission" date="2019-02" db="EMBL/GenBank/DDBJ databases">
        <title>Deep-cultivation of Planctomycetes and their phenomic and genomic characterization uncovers novel biology.</title>
        <authorList>
            <person name="Wiegand S."/>
            <person name="Jogler M."/>
            <person name="Boedeker C."/>
            <person name="Pinto D."/>
            <person name="Vollmers J."/>
            <person name="Rivas-Marin E."/>
            <person name="Kohn T."/>
            <person name="Peeters S.H."/>
            <person name="Heuer A."/>
            <person name="Rast P."/>
            <person name="Oberbeckmann S."/>
            <person name="Bunk B."/>
            <person name="Jeske O."/>
            <person name="Meyerdierks A."/>
            <person name="Storesund J.E."/>
            <person name="Kallscheuer N."/>
            <person name="Luecker S."/>
            <person name="Lage O.M."/>
            <person name="Pohl T."/>
            <person name="Merkel B.J."/>
            <person name="Hornburger P."/>
            <person name="Mueller R.-W."/>
            <person name="Bruemmer F."/>
            <person name="Labrenz M."/>
            <person name="Spormann A.M."/>
            <person name="Op den Camp H."/>
            <person name="Overmann J."/>
            <person name="Amann R."/>
            <person name="Jetten M.S.M."/>
            <person name="Mascher T."/>
            <person name="Medema M.H."/>
            <person name="Devos D.P."/>
            <person name="Kaster A.-K."/>
            <person name="Ovreas L."/>
            <person name="Rohde M."/>
            <person name="Galperin M.Y."/>
            <person name="Jogler C."/>
        </authorList>
    </citation>
    <scope>NUCLEOTIDE SEQUENCE [LARGE SCALE GENOMIC DNA]</scope>
    <source>
        <strain evidence="1 2">Spa11</strain>
    </source>
</reference>
<dbReference type="InterPro" id="IPR016024">
    <property type="entry name" value="ARM-type_fold"/>
</dbReference>